<proteinExistence type="predicted"/>
<reference evidence="2" key="1">
    <citation type="submission" date="2020-01" db="EMBL/GenBank/DDBJ databases">
        <title>Genome sequence of Kobresia littledalei, the first chromosome-level genome in the family Cyperaceae.</title>
        <authorList>
            <person name="Qu G."/>
        </authorList>
    </citation>
    <scope>NUCLEOTIDE SEQUENCE</scope>
    <source>
        <strain evidence="2">C.B.Clarke</strain>
        <tissue evidence="2">Leaf</tissue>
    </source>
</reference>
<accession>A0A833VCW5</accession>
<name>A0A833VCW5_9POAL</name>
<comment type="caution">
    <text evidence="2">The sequence shown here is derived from an EMBL/GenBank/DDBJ whole genome shotgun (WGS) entry which is preliminary data.</text>
</comment>
<evidence type="ECO:0008006" key="4">
    <source>
        <dbReference type="Google" id="ProtNLM"/>
    </source>
</evidence>
<dbReference type="AlphaFoldDB" id="A0A833VCW5"/>
<organism evidence="2 3">
    <name type="scientific">Carex littledalei</name>
    <dbReference type="NCBI Taxonomy" id="544730"/>
    <lineage>
        <taxon>Eukaryota</taxon>
        <taxon>Viridiplantae</taxon>
        <taxon>Streptophyta</taxon>
        <taxon>Embryophyta</taxon>
        <taxon>Tracheophyta</taxon>
        <taxon>Spermatophyta</taxon>
        <taxon>Magnoliopsida</taxon>
        <taxon>Liliopsida</taxon>
        <taxon>Poales</taxon>
        <taxon>Cyperaceae</taxon>
        <taxon>Cyperoideae</taxon>
        <taxon>Cariceae</taxon>
        <taxon>Carex</taxon>
        <taxon>Carex subgen. Euthyceras</taxon>
    </lineage>
</organism>
<feature type="region of interest" description="Disordered" evidence="1">
    <location>
        <begin position="226"/>
        <end position="301"/>
    </location>
</feature>
<feature type="compositionally biased region" description="Basic and acidic residues" evidence="1">
    <location>
        <begin position="279"/>
        <end position="291"/>
    </location>
</feature>
<gene>
    <name evidence="2" type="ORF">FCM35_KLT14954</name>
</gene>
<dbReference type="EMBL" id="SWLB01000028">
    <property type="protein sequence ID" value="KAF3320820.1"/>
    <property type="molecule type" value="Genomic_DNA"/>
</dbReference>
<evidence type="ECO:0000313" key="3">
    <source>
        <dbReference type="Proteomes" id="UP000623129"/>
    </source>
</evidence>
<feature type="compositionally biased region" description="Polar residues" evidence="1">
    <location>
        <begin position="226"/>
        <end position="235"/>
    </location>
</feature>
<evidence type="ECO:0000313" key="2">
    <source>
        <dbReference type="EMBL" id="KAF3320820.1"/>
    </source>
</evidence>
<dbReference type="OrthoDB" id="618331at2759"/>
<feature type="compositionally biased region" description="Low complexity" evidence="1">
    <location>
        <begin position="308"/>
        <end position="324"/>
    </location>
</feature>
<dbReference type="GO" id="GO:0006355">
    <property type="term" value="P:regulation of DNA-templated transcription"/>
    <property type="evidence" value="ECO:0007669"/>
    <property type="project" value="InterPro"/>
</dbReference>
<dbReference type="Proteomes" id="UP000623129">
    <property type="component" value="Unassembled WGS sequence"/>
</dbReference>
<dbReference type="GO" id="GO:0007623">
    <property type="term" value="P:circadian rhythm"/>
    <property type="evidence" value="ECO:0007669"/>
    <property type="project" value="InterPro"/>
</dbReference>
<evidence type="ECO:0000256" key="1">
    <source>
        <dbReference type="SAM" id="MobiDB-lite"/>
    </source>
</evidence>
<keyword evidence="3" id="KW-1185">Reference proteome</keyword>
<dbReference type="PANTHER" id="PTHR33334:SF8">
    <property type="entry name" value="PROTEIN LNK1"/>
    <property type="match status" value="1"/>
</dbReference>
<dbReference type="PANTHER" id="PTHR33334">
    <property type="entry name" value="PROTEIN LNK1"/>
    <property type="match status" value="1"/>
</dbReference>
<protein>
    <recommendedName>
        <fullName evidence="4">Protein LNK1</fullName>
    </recommendedName>
</protein>
<sequence>MMVECSCEGQLGHKQIKDSIRDGLIRSSNLDIDASNKKSRLELERNLAPTNDLTAGDHKTTNNNGFGFGVITNKPLENGSAPMARRSLEENGENDLAYYDWPAIDNFEDVDRLFRNCDSTYGQSEAVEDGGEELSWFATSSDAIYTSEMDALNDFPAYSSCKPGLHTSADAEVEDAFVPTSPNAMECEGEEMEEVAANQKQTYNGCGTLDMDMTGNPHLSVQSMTRDLADQNQKQNQKHQVEPGSSSYLTFDSYPGKDGIEPPPAHKGIPAAVRRKTEKLKNEKPSFEFERGTNCNNDKSKSILDSSMVVNGSSNNNNNNNNSSAFSTNDLSVEETSFMELQDVMNQLDVKTKLCIRDSLYRLARSVQQRNDFDLSPASSSYGNVDAQYSAISNGFAEPINPETGTNPIDRSIAELLFHQKH</sequence>
<feature type="region of interest" description="Disordered" evidence="1">
    <location>
        <begin position="308"/>
        <end position="327"/>
    </location>
</feature>
<dbReference type="InterPro" id="IPR039928">
    <property type="entry name" value="LNK"/>
</dbReference>